<evidence type="ECO:0000256" key="2">
    <source>
        <dbReference type="SAM" id="Coils"/>
    </source>
</evidence>
<feature type="coiled-coil region" evidence="2">
    <location>
        <begin position="138"/>
        <end position="184"/>
    </location>
</feature>
<dbReference type="Gramene" id="ABP00912">
    <property type="protein sequence ID" value="ABP00912"/>
    <property type="gene ID" value="OSTLU_29564"/>
</dbReference>
<organism evidence="4 5">
    <name type="scientific">Ostreococcus lucimarinus (strain CCE9901)</name>
    <dbReference type="NCBI Taxonomy" id="436017"/>
    <lineage>
        <taxon>Eukaryota</taxon>
        <taxon>Viridiplantae</taxon>
        <taxon>Chlorophyta</taxon>
        <taxon>Mamiellophyceae</taxon>
        <taxon>Mamiellales</taxon>
        <taxon>Bathycoccaceae</taxon>
        <taxon>Ostreococcus</taxon>
    </lineage>
</organism>
<reference evidence="4 5" key="1">
    <citation type="journal article" date="2007" name="Proc. Natl. Acad. Sci. U.S.A.">
        <title>The tiny eukaryote Ostreococcus provides genomic insights into the paradox of plankton speciation.</title>
        <authorList>
            <person name="Palenik B."/>
            <person name="Grimwood J."/>
            <person name="Aerts A."/>
            <person name="Rouze P."/>
            <person name="Salamov A."/>
            <person name="Putnam N."/>
            <person name="Dupont C."/>
            <person name="Jorgensen R."/>
            <person name="Derelle E."/>
            <person name="Rombauts S."/>
            <person name="Zhou K."/>
            <person name="Otillar R."/>
            <person name="Merchant S.S."/>
            <person name="Podell S."/>
            <person name="Gaasterland T."/>
            <person name="Napoli C."/>
            <person name="Gendler K."/>
            <person name="Manuell A."/>
            <person name="Tai V."/>
            <person name="Vallon O."/>
            <person name="Piganeau G."/>
            <person name="Jancek S."/>
            <person name="Heijde M."/>
            <person name="Jabbari K."/>
            <person name="Bowler C."/>
            <person name="Lohr M."/>
            <person name="Robbens S."/>
            <person name="Werner G."/>
            <person name="Dubchak I."/>
            <person name="Pazour G.J."/>
            <person name="Ren Q."/>
            <person name="Paulsen I."/>
            <person name="Delwiche C."/>
            <person name="Schmutz J."/>
            <person name="Rokhsar D."/>
            <person name="Van de Peer Y."/>
            <person name="Moreau H."/>
            <person name="Grigoriev I.V."/>
        </authorList>
    </citation>
    <scope>NUCLEOTIDE SEQUENCE [LARGE SCALE GENOMIC DNA]</scope>
    <source>
        <strain evidence="4 5">CCE9901</strain>
    </source>
</reference>
<dbReference type="KEGG" id="olu:OSTLU_29564"/>
<keyword evidence="5" id="KW-1185">Reference proteome</keyword>
<evidence type="ECO:0000256" key="3">
    <source>
        <dbReference type="SAM" id="MobiDB-lite"/>
    </source>
</evidence>
<dbReference type="eggNOG" id="KOG0796">
    <property type="taxonomic scope" value="Eukaryota"/>
</dbReference>
<dbReference type="EMBL" id="CP000600">
    <property type="protein sequence ID" value="ABP00912.1"/>
    <property type="molecule type" value="Genomic_DNA"/>
</dbReference>
<evidence type="ECO:0000256" key="1">
    <source>
        <dbReference type="ARBA" id="ARBA00005655"/>
    </source>
</evidence>
<dbReference type="HOGENOM" id="CLU_030397_0_0_1"/>
<name>A4SBD0_OSTLU</name>
<accession>A4SBD0</accession>
<gene>
    <name evidence="4" type="ORF">OSTLU_29564</name>
</gene>
<dbReference type="InterPro" id="IPR004882">
    <property type="entry name" value="Luc7-rel"/>
</dbReference>
<protein>
    <submittedName>
        <fullName evidence="4">Uncharacterized protein</fullName>
    </submittedName>
</protein>
<comment type="similarity">
    <text evidence="1">Belongs to the Luc7 family.</text>
</comment>
<dbReference type="OMA" id="CPHELFP"/>
<sequence length="330" mass="38424">MADAMRAMLDQLMGTERDVPLDQRTGRSRHYSDADVCKYYICGFDVTCFKNTKSDADVLRCVGAEAQEKVRDDGAREAFRLAPEAEKAKCGYEMDTKMVLDRMIRECDRRIERGMVRARAEKEEAMVKMATSADADTLRLLEVKMEESAAKAEKLGEEGDVDGAEAELAHLETFEQRAKEVKAKMDSMDAYRLTEPCPVSGTLLCNTDTEERRQEHLMGKQYTGWTHIRKLRDELAARLAKYEEAGFAIGGRSGGDGRDRKRRSRSPDRDRSYRPRDNRDREYGRGDRDTYRGGGDRRYEPYRDDRRRGDDRRSYDRRDDRRRDDRYRYY</sequence>
<feature type="compositionally biased region" description="Basic and acidic residues" evidence="3">
    <location>
        <begin position="255"/>
        <end position="330"/>
    </location>
</feature>
<feature type="region of interest" description="Disordered" evidence="3">
    <location>
        <begin position="248"/>
        <end position="330"/>
    </location>
</feature>
<dbReference type="Proteomes" id="UP000001568">
    <property type="component" value="Chromosome 20"/>
</dbReference>
<dbReference type="GO" id="GO:0005685">
    <property type="term" value="C:U1 snRNP"/>
    <property type="evidence" value="ECO:0007669"/>
    <property type="project" value="InterPro"/>
</dbReference>
<evidence type="ECO:0000313" key="5">
    <source>
        <dbReference type="Proteomes" id="UP000001568"/>
    </source>
</evidence>
<dbReference type="GO" id="GO:0006376">
    <property type="term" value="P:mRNA splice site recognition"/>
    <property type="evidence" value="ECO:0007669"/>
    <property type="project" value="InterPro"/>
</dbReference>
<keyword evidence="2" id="KW-0175">Coiled coil</keyword>
<dbReference type="OrthoDB" id="10266921at2759"/>
<dbReference type="GeneID" id="5006653"/>
<dbReference type="STRING" id="436017.A4SBD0"/>
<dbReference type="AlphaFoldDB" id="A4SBD0"/>
<dbReference type="GO" id="GO:0003729">
    <property type="term" value="F:mRNA binding"/>
    <property type="evidence" value="ECO:0007669"/>
    <property type="project" value="InterPro"/>
</dbReference>
<dbReference type="PANTHER" id="PTHR12375">
    <property type="entry name" value="RNA-BINDING PROTEIN LUC7-RELATED"/>
    <property type="match status" value="1"/>
</dbReference>
<proteinExistence type="inferred from homology"/>
<dbReference type="RefSeq" id="XP_001422595.1">
    <property type="nucleotide sequence ID" value="XM_001422558.1"/>
</dbReference>
<evidence type="ECO:0000313" key="4">
    <source>
        <dbReference type="EMBL" id="ABP00912.1"/>
    </source>
</evidence>
<dbReference type="Pfam" id="PF03194">
    <property type="entry name" value="LUC7"/>
    <property type="match status" value="1"/>
</dbReference>